<dbReference type="InterPro" id="IPR007016">
    <property type="entry name" value="O-antigen_ligase-rel_domated"/>
</dbReference>
<evidence type="ECO:0000256" key="5">
    <source>
        <dbReference type="SAM" id="Phobius"/>
    </source>
</evidence>
<feature type="transmembrane region" description="Helical" evidence="5">
    <location>
        <begin position="99"/>
        <end position="122"/>
    </location>
</feature>
<evidence type="ECO:0000313" key="7">
    <source>
        <dbReference type="EMBL" id="OMD50377.1"/>
    </source>
</evidence>
<dbReference type="EMBL" id="MPTB01000007">
    <property type="protein sequence ID" value="OMD50377.1"/>
    <property type="molecule type" value="Genomic_DNA"/>
</dbReference>
<evidence type="ECO:0000256" key="3">
    <source>
        <dbReference type="ARBA" id="ARBA00022989"/>
    </source>
</evidence>
<evidence type="ECO:0000256" key="2">
    <source>
        <dbReference type="ARBA" id="ARBA00022692"/>
    </source>
</evidence>
<accession>A0ABX3HIG4</accession>
<name>A0ABX3HIG4_PAEBO</name>
<organism evidence="7 8">
    <name type="scientific">Paenibacillus borealis</name>
    <dbReference type="NCBI Taxonomy" id="160799"/>
    <lineage>
        <taxon>Bacteria</taxon>
        <taxon>Bacillati</taxon>
        <taxon>Bacillota</taxon>
        <taxon>Bacilli</taxon>
        <taxon>Bacillales</taxon>
        <taxon>Paenibacillaceae</taxon>
        <taxon>Paenibacillus</taxon>
    </lineage>
</organism>
<keyword evidence="2 5" id="KW-0812">Transmembrane</keyword>
<keyword evidence="3 5" id="KW-1133">Transmembrane helix</keyword>
<evidence type="ECO:0000259" key="6">
    <source>
        <dbReference type="Pfam" id="PF04932"/>
    </source>
</evidence>
<feature type="transmembrane region" description="Helical" evidence="5">
    <location>
        <begin position="188"/>
        <end position="208"/>
    </location>
</feature>
<dbReference type="PANTHER" id="PTHR37422">
    <property type="entry name" value="TEICHURONIC ACID BIOSYNTHESIS PROTEIN TUAE"/>
    <property type="match status" value="1"/>
</dbReference>
<gene>
    <name evidence="7" type="ORF">BSK56_07545</name>
</gene>
<feature type="transmembrane region" description="Helical" evidence="5">
    <location>
        <begin position="158"/>
        <end position="176"/>
    </location>
</feature>
<feature type="transmembrane region" description="Helical" evidence="5">
    <location>
        <begin position="269"/>
        <end position="299"/>
    </location>
</feature>
<keyword evidence="4 5" id="KW-0472">Membrane</keyword>
<comment type="caution">
    <text evidence="7">The sequence shown here is derived from an EMBL/GenBank/DDBJ whole genome shotgun (WGS) entry which is preliminary data.</text>
</comment>
<dbReference type="PANTHER" id="PTHR37422:SF13">
    <property type="entry name" value="LIPOPOLYSACCHARIDE BIOSYNTHESIS PROTEIN PA4999-RELATED"/>
    <property type="match status" value="1"/>
</dbReference>
<feature type="domain" description="O-antigen ligase-related" evidence="6">
    <location>
        <begin position="271"/>
        <end position="414"/>
    </location>
</feature>
<reference evidence="7 8" key="1">
    <citation type="submission" date="2016-10" db="EMBL/GenBank/DDBJ databases">
        <title>Paenibacillus species isolates.</title>
        <authorList>
            <person name="Beno S.M."/>
        </authorList>
    </citation>
    <scope>NUCLEOTIDE SEQUENCE [LARGE SCALE GENOMIC DNA]</scope>
    <source>
        <strain evidence="7 8">FSL H7-0744</strain>
    </source>
</reference>
<evidence type="ECO:0000256" key="1">
    <source>
        <dbReference type="ARBA" id="ARBA00004141"/>
    </source>
</evidence>
<feature type="transmembrane region" description="Helical" evidence="5">
    <location>
        <begin position="134"/>
        <end position="152"/>
    </location>
</feature>
<dbReference type="Proteomes" id="UP000187412">
    <property type="component" value="Unassembled WGS sequence"/>
</dbReference>
<protein>
    <recommendedName>
        <fullName evidence="6">O-antigen ligase-related domain-containing protein</fullName>
    </recommendedName>
</protein>
<evidence type="ECO:0000313" key="8">
    <source>
        <dbReference type="Proteomes" id="UP000187412"/>
    </source>
</evidence>
<evidence type="ECO:0000256" key="4">
    <source>
        <dbReference type="ARBA" id="ARBA00023136"/>
    </source>
</evidence>
<proteinExistence type="predicted"/>
<dbReference type="Pfam" id="PF04932">
    <property type="entry name" value="Wzy_C"/>
    <property type="match status" value="1"/>
</dbReference>
<keyword evidence="8" id="KW-1185">Reference proteome</keyword>
<feature type="transmembrane region" description="Helical" evidence="5">
    <location>
        <begin position="21"/>
        <end position="44"/>
    </location>
</feature>
<sequence length="499" mass="54162">MKMMSQNESNRTLPSLTSVKSGVMMTLICVMCLGLPLLIGFASAKLSSSSSLQGVILAGILFPAFLLALLKPKHLIAYTLLIWAVAPELRRIADWYEGVYHSVSLLSLAPLLTGATLAIPVLKEIHRIRKSSTRIILLFSVALAYGALIGLAKNGIGSVYDLANYIVPLLLIPFFAVTRFKPKDIDRLLYAFANIAVLVAIYGIIQYLTVPPWDAFWMRNADMMSIGTPYPLEIRVFSTLNSPGPAATFLVFALVPMILEKRWQGTLRWIGVLLVVVCLLTTLVRSAWLVLLVMLLVYIASSPSKGKWKTLLQLGFVAVALIWIVPKLPGAEGLVARMETLTSVQEDHSYNERLSLWQNMLPMVAANPVGQGIGSVGQGTKIGNGGELGEYGNMDNGVIALLLTFGVLGALFFFGALGAVIKQIVVRVTSKDSLQPYARLSLAAWMGAVVSLVSDNGFPGLKGYLIWMLIGLGLGAKEIIESRKKGTPHAAVEREITSH</sequence>
<feature type="transmembrane region" description="Helical" evidence="5">
    <location>
        <begin position="398"/>
        <end position="425"/>
    </location>
</feature>
<comment type="subcellular location">
    <subcellularLocation>
        <location evidence="1">Membrane</location>
        <topology evidence="1">Multi-pass membrane protein</topology>
    </subcellularLocation>
</comment>
<dbReference type="InterPro" id="IPR051533">
    <property type="entry name" value="WaaL-like"/>
</dbReference>
<feature type="transmembrane region" description="Helical" evidence="5">
    <location>
        <begin position="50"/>
        <end position="70"/>
    </location>
</feature>